<dbReference type="PANTHER" id="PTHR10584">
    <property type="entry name" value="SUGAR KINASE"/>
    <property type="match status" value="1"/>
</dbReference>
<dbReference type="AlphaFoldDB" id="A0A366DY39"/>
<dbReference type="SUPFAM" id="SSF53613">
    <property type="entry name" value="Ribokinase-like"/>
    <property type="match status" value="1"/>
</dbReference>
<dbReference type="Proteomes" id="UP000252586">
    <property type="component" value="Unassembled WGS sequence"/>
</dbReference>
<dbReference type="EMBL" id="QNRE01000002">
    <property type="protein sequence ID" value="RBO94108.1"/>
    <property type="molecule type" value="Genomic_DNA"/>
</dbReference>
<evidence type="ECO:0000313" key="4">
    <source>
        <dbReference type="EMBL" id="RBO94108.1"/>
    </source>
</evidence>
<feature type="domain" description="Carbohydrate kinase PfkB" evidence="3">
    <location>
        <begin position="187"/>
        <end position="475"/>
    </location>
</feature>
<keyword evidence="2 4" id="KW-0418">Kinase</keyword>
<sequence>MVSQDSAPALRGILARLGKHSGLAGGAERLRSTEIDVGPLVGLPVVHRRAYRDGVTAEEAVLAVVSDLAAQLDLSDRLIADAALSLGLLRGAPPPGIDPDRLYAADLGQRRTYLSEQWEALHRGAGATRIPPSPTVRSLRSTLERRALGALATLLASESAFAPGAHDTVSPTDASARPRGDIGAATVLGDAVIDHFYRVDRLPGKSSPSRGLFGDHIGGKGLNRAVAAARLGLDVRLLAAVGDDLPGKSIGRYLTREHVDIELVKIVPAESTPVACVIVDDSGNSLTIGSANDTVRLTREDLNKPGAREAITESDALLVTFEPPVGVLEHMLRMIQGATDPPWLLVHPTPPMAHPQYLYKYFPLVDYMIGSRAQLAGLFAEPGTVEVPSVGEITRRLRAMGVDNVCVVDGFECHVVAEDDSTLHLPRSIAAQLDSSPGAHAAFMAALAYRLVVNGRAADRADFEWATAAMAATQSFGEVADTMPTAAEIDRIARYTATGPQNS</sequence>
<name>A0A366DY39_9NOCA</name>
<gene>
    <name evidence="4" type="ORF">DFR74_102530</name>
</gene>
<accession>A0A366DY39</accession>
<dbReference type="RefSeq" id="WP_067501379.1">
    <property type="nucleotide sequence ID" value="NZ_QNRE01000002.1"/>
</dbReference>
<dbReference type="InterPro" id="IPR029056">
    <property type="entry name" value="Ribokinase-like"/>
</dbReference>
<reference evidence="4 5" key="1">
    <citation type="submission" date="2018-06" db="EMBL/GenBank/DDBJ databases">
        <title>Genomic Encyclopedia of Type Strains, Phase IV (KMG-IV): sequencing the most valuable type-strain genomes for metagenomic binning, comparative biology and taxonomic classification.</title>
        <authorList>
            <person name="Goeker M."/>
        </authorList>
    </citation>
    <scope>NUCLEOTIDE SEQUENCE [LARGE SCALE GENOMIC DNA]</scope>
    <source>
        <strain evidence="4 5">DSM 44599</strain>
    </source>
</reference>
<dbReference type="GO" id="GO:0005829">
    <property type="term" value="C:cytosol"/>
    <property type="evidence" value="ECO:0007669"/>
    <property type="project" value="TreeGrafter"/>
</dbReference>
<protein>
    <submittedName>
        <fullName evidence="4">Ribokinase</fullName>
    </submittedName>
</protein>
<dbReference type="Pfam" id="PF00294">
    <property type="entry name" value="PfkB"/>
    <property type="match status" value="1"/>
</dbReference>
<comment type="caution">
    <text evidence="4">The sequence shown here is derived from an EMBL/GenBank/DDBJ whole genome shotgun (WGS) entry which is preliminary data.</text>
</comment>
<dbReference type="OrthoDB" id="4554146at2"/>
<evidence type="ECO:0000313" key="5">
    <source>
        <dbReference type="Proteomes" id="UP000252586"/>
    </source>
</evidence>
<proteinExistence type="predicted"/>
<keyword evidence="1" id="KW-0808">Transferase</keyword>
<dbReference type="GO" id="GO:0016301">
    <property type="term" value="F:kinase activity"/>
    <property type="evidence" value="ECO:0007669"/>
    <property type="project" value="UniProtKB-KW"/>
</dbReference>
<evidence type="ECO:0000256" key="2">
    <source>
        <dbReference type="ARBA" id="ARBA00022777"/>
    </source>
</evidence>
<dbReference type="Gene3D" id="3.40.1190.20">
    <property type="match status" value="1"/>
</dbReference>
<dbReference type="InterPro" id="IPR011611">
    <property type="entry name" value="PfkB_dom"/>
</dbReference>
<dbReference type="STRING" id="1210090.GCA_001613185_00093"/>
<organism evidence="4 5">
    <name type="scientific">Nocardia puris</name>
    <dbReference type="NCBI Taxonomy" id="208602"/>
    <lineage>
        <taxon>Bacteria</taxon>
        <taxon>Bacillati</taxon>
        <taxon>Actinomycetota</taxon>
        <taxon>Actinomycetes</taxon>
        <taxon>Mycobacteriales</taxon>
        <taxon>Nocardiaceae</taxon>
        <taxon>Nocardia</taxon>
    </lineage>
</organism>
<dbReference type="PANTHER" id="PTHR10584:SF166">
    <property type="entry name" value="RIBOKINASE"/>
    <property type="match status" value="1"/>
</dbReference>
<evidence type="ECO:0000256" key="1">
    <source>
        <dbReference type="ARBA" id="ARBA00022679"/>
    </source>
</evidence>
<keyword evidence="5" id="KW-1185">Reference proteome</keyword>
<evidence type="ECO:0000259" key="3">
    <source>
        <dbReference type="Pfam" id="PF00294"/>
    </source>
</evidence>